<dbReference type="GO" id="GO:0005737">
    <property type="term" value="C:cytoplasm"/>
    <property type="evidence" value="ECO:0007669"/>
    <property type="project" value="TreeGrafter"/>
</dbReference>
<feature type="transmembrane region" description="Helical" evidence="3">
    <location>
        <begin position="65"/>
        <end position="94"/>
    </location>
</feature>
<dbReference type="PANTHER" id="PTHR12064:SF97">
    <property type="entry name" value="METAL TRANSPORTER CNNM-5"/>
    <property type="match status" value="1"/>
</dbReference>
<dbReference type="InterPro" id="IPR045095">
    <property type="entry name" value="ACDP"/>
</dbReference>
<keyword evidence="6" id="KW-1185">Reference proteome</keyword>
<name>A0A8S1RZ07_PAROT</name>
<keyword evidence="2 3" id="KW-0812">Transmembrane</keyword>
<dbReference type="GO" id="GO:0010960">
    <property type="term" value="P:magnesium ion homeostasis"/>
    <property type="evidence" value="ECO:0007669"/>
    <property type="project" value="InterPro"/>
</dbReference>
<keyword evidence="1" id="KW-0677">Repeat</keyword>
<keyword evidence="2 3" id="KW-1133">Transmembrane helix</keyword>
<dbReference type="EMBL" id="CAJJDP010000001">
    <property type="protein sequence ID" value="CAD8132315.1"/>
    <property type="molecule type" value="Genomic_DNA"/>
</dbReference>
<proteinExistence type="predicted"/>
<dbReference type="PANTHER" id="PTHR12064">
    <property type="entry name" value="METAL TRANSPORTER CNNM"/>
    <property type="match status" value="1"/>
</dbReference>
<dbReference type="GO" id="GO:0030026">
    <property type="term" value="P:intracellular manganese ion homeostasis"/>
    <property type="evidence" value="ECO:0007669"/>
    <property type="project" value="TreeGrafter"/>
</dbReference>
<feature type="domain" description="CNNM transmembrane" evidence="4">
    <location>
        <begin position="63"/>
        <end position="249"/>
    </location>
</feature>
<feature type="transmembrane region" description="Helical" evidence="3">
    <location>
        <begin position="7"/>
        <end position="25"/>
    </location>
</feature>
<evidence type="ECO:0000313" key="5">
    <source>
        <dbReference type="EMBL" id="CAD8132315.1"/>
    </source>
</evidence>
<keyword evidence="2 3" id="KW-0472">Membrane</keyword>
<evidence type="ECO:0000256" key="1">
    <source>
        <dbReference type="ARBA" id="ARBA00022737"/>
    </source>
</evidence>
<dbReference type="OMA" id="YFIHAIW"/>
<dbReference type="OrthoDB" id="297971at2759"/>
<comment type="caution">
    <text evidence="5">The sequence shown here is derived from an EMBL/GenBank/DDBJ whole genome shotgun (WGS) entry which is preliminary data.</text>
</comment>
<evidence type="ECO:0000259" key="4">
    <source>
        <dbReference type="PROSITE" id="PS51846"/>
    </source>
</evidence>
<dbReference type="GO" id="GO:0016020">
    <property type="term" value="C:membrane"/>
    <property type="evidence" value="ECO:0007669"/>
    <property type="project" value="UniProtKB-UniRule"/>
</dbReference>
<dbReference type="PROSITE" id="PS51846">
    <property type="entry name" value="CNNM"/>
    <property type="match status" value="1"/>
</dbReference>
<evidence type="ECO:0000256" key="3">
    <source>
        <dbReference type="SAM" id="Phobius"/>
    </source>
</evidence>
<dbReference type="AlphaFoldDB" id="A0A8S1RZ07"/>
<accession>A0A8S1RZ07</accession>
<protein>
    <recommendedName>
        <fullName evidence="4">CNNM transmembrane domain-containing protein</fullName>
    </recommendedName>
</protein>
<feature type="transmembrane region" description="Helical" evidence="3">
    <location>
        <begin position="187"/>
        <end position="206"/>
    </location>
</feature>
<evidence type="ECO:0000256" key="2">
    <source>
        <dbReference type="PROSITE-ProRule" id="PRU01193"/>
    </source>
</evidence>
<dbReference type="Pfam" id="PF01595">
    <property type="entry name" value="CNNM"/>
    <property type="match status" value="1"/>
</dbReference>
<sequence length="451" mass="51707">MFDKKKFLISSISITLLIFTIFHNVENVIQTRRFLSEDEASNDQSEEKSEDEHKNIKRTYSPSEIDFWICLFIAATLICLAAICSGMTVGYLSVDELQLEIYKEQGTLEQQRQANIILPIIKQHHMLLCTLLIGNSFCMESLPIFFDKVVPPAFAVLISVIFIIFAGEIIPQALCTGPKQLIIAEKLTPLVKILMIFFWPISYPLAKMLDSYFGEHGSTRFQKNELKALIELHGIQKHATGGGHASEDQGFTQAEINMITSTIDLRDKTVEQAMIPIKDVFSVNKNNELNRETLARISSSGYSYVTIYENYKENIIGTIRSKQLIDMELTKRKISELDNLVRPVLFIQNETSLFEMLMIFKQKKTKIAFVVEANRIEQTNTSRIPNYQIVDEKTQKKIIGLISLKMLFEEIVKKEFHDQDNHIKIISLKPPQIQPIGRSQNKILIEPEEKK</sequence>
<gene>
    <name evidence="5" type="ORF">POCTA_138.1.T0030371</name>
</gene>
<dbReference type="InterPro" id="IPR002550">
    <property type="entry name" value="CNNM"/>
</dbReference>
<evidence type="ECO:0000313" key="6">
    <source>
        <dbReference type="Proteomes" id="UP000683925"/>
    </source>
</evidence>
<reference evidence="5" key="1">
    <citation type="submission" date="2021-01" db="EMBL/GenBank/DDBJ databases">
        <authorList>
            <consortium name="Genoscope - CEA"/>
            <person name="William W."/>
        </authorList>
    </citation>
    <scope>NUCLEOTIDE SEQUENCE</scope>
</reference>
<organism evidence="5 6">
    <name type="scientific">Paramecium octaurelia</name>
    <dbReference type="NCBI Taxonomy" id="43137"/>
    <lineage>
        <taxon>Eukaryota</taxon>
        <taxon>Sar</taxon>
        <taxon>Alveolata</taxon>
        <taxon>Ciliophora</taxon>
        <taxon>Intramacronucleata</taxon>
        <taxon>Oligohymenophorea</taxon>
        <taxon>Peniculida</taxon>
        <taxon>Parameciidae</taxon>
        <taxon>Paramecium</taxon>
    </lineage>
</organism>
<dbReference type="Proteomes" id="UP000683925">
    <property type="component" value="Unassembled WGS sequence"/>
</dbReference>
<feature type="transmembrane region" description="Helical" evidence="3">
    <location>
        <begin position="152"/>
        <end position="175"/>
    </location>
</feature>